<dbReference type="Pfam" id="PF07075">
    <property type="entry name" value="NamZ_N"/>
    <property type="match status" value="1"/>
</dbReference>
<proteinExistence type="predicted"/>
<reference evidence="3" key="1">
    <citation type="journal article" date="2020" name="mSystems">
        <title>Genome- and Community-Level Interaction Insights into Carbon Utilization and Element Cycling Functions of Hydrothermarchaeota in Hydrothermal Sediment.</title>
        <authorList>
            <person name="Zhou Z."/>
            <person name="Liu Y."/>
            <person name="Xu W."/>
            <person name="Pan J."/>
            <person name="Luo Z.H."/>
            <person name="Li M."/>
        </authorList>
    </citation>
    <scope>NUCLEOTIDE SEQUENCE [LARGE SCALE GENOMIC DNA]</scope>
    <source>
        <strain evidence="3">SpSt-289</strain>
    </source>
</reference>
<dbReference type="Gene3D" id="3.40.50.12170">
    <property type="entry name" value="Uncharacterised protein PF07075, DUF1343"/>
    <property type="match status" value="1"/>
</dbReference>
<dbReference type="Pfam" id="PF20732">
    <property type="entry name" value="NamZ_C"/>
    <property type="match status" value="1"/>
</dbReference>
<gene>
    <name evidence="3" type="ORF">ENQ20_19485</name>
</gene>
<dbReference type="InterPro" id="IPR048503">
    <property type="entry name" value="NamZ_C"/>
</dbReference>
<evidence type="ECO:0000259" key="1">
    <source>
        <dbReference type="Pfam" id="PF07075"/>
    </source>
</evidence>
<evidence type="ECO:0000259" key="2">
    <source>
        <dbReference type="Pfam" id="PF20732"/>
    </source>
</evidence>
<dbReference type="Gene3D" id="3.90.1150.140">
    <property type="match status" value="1"/>
</dbReference>
<dbReference type="PANTHER" id="PTHR42915:SF1">
    <property type="entry name" value="PEPTIDOGLYCAN BETA-N-ACETYLMURAMIDASE NAMZ"/>
    <property type="match status" value="1"/>
</dbReference>
<organism evidence="3">
    <name type="scientific">Caldilinea aerophila</name>
    <dbReference type="NCBI Taxonomy" id="133453"/>
    <lineage>
        <taxon>Bacteria</taxon>
        <taxon>Bacillati</taxon>
        <taxon>Chloroflexota</taxon>
        <taxon>Caldilineae</taxon>
        <taxon>Caldilineales</taxon>
        <taxon>Caldilineaceae</taxon>
        <taxon>Caldilinea</taxon>
    </lineage>
</organism>
<comment type="caution">
    <text evidence="3">The sequence shown here is derived from an EMBL/GenBank/DDBJ whole genome shotgun (WGS) entry which is preliminary data.</text>
</comment>
<accession>A0A7C1JNF7</accession>
<protein>
    <submittedName>
        <fullName evidence="3">DUF1343 domain-containing protein</fullName>
    </submittedName>
</protein>
<sequence>MVRTGLQQLIEERSDLLRGRRIGLVAQAAAVTPDLRSAEDTLIAAGATLTALFGPEHGFDGAAADGAAVGHEVHPRLGVPVYSLYGEVREPTPAMLAEVDLLIFDMQDVGVRFYTYLSTLYYLLRASGRTGVPLLVLDRPNPINGIIIEGPALEPELHSFVGIIDIPIRHGMTLGELALLINDEQGFGAELTVLPMQGWQRSLWFDQTGLPWVPTSPGMPHLSTAMVYPGTCLVEGVNLSEGRGTALPFEIVGAPWLDGYRLAVTLNHLDLPGVRFRPVHFEPATSKHAGKRCQGVQVHVLDRNALHPIAVGLHVIAACRAQDPEQFAFLPSSWEGRPPHFDLLIGNSVVREGLSAGYDIPSLIEPWRANEAAFQARRAPYLLYGEAF</sequence>
<dbReference type="PANTHER" id="PTHR42915">
    <property type="entry name" value="HYPOTHETICAL 460 KDA PROTEIN IN FEUA-SIGW INTERGENIC REGION [PRECURSOR]"/>
    <property type="match status" value="1"/>
</dbReference>
<evidence type="ECO:0000313" key="3">
    <source>
        <dbReference type="EMBL" id="HDX33642.1"/>
    </source>
</evidence>
<dbReference type="AlphaFoldDB" id="A0A7C1JNF7"/>
<feature type="domain" description="Peptidoglycan beta-N-acetylmuramidase NamZ C-terminal" evidence="2">
    <location>
        <begin position="226"/>
        <end position="384"/>
    </location>
</feature>
<dbReference type="InterPro" id="IPR048502">
    <property type="entry name" value="NamZ_N"/>
</dbReference>
<name>A0A7C1JNF7_9CHLR</name>
<dbReference type="EMBL" id="DSMG01000197">
    <property type="protein sequence ID" value="HDX33642.1"/>
    <property type="molecule type" value="Genomic_DNA"/>
</dbReference>
<dbReference type="PIRSF" id="PIRSF016719">
    <property type="entry name" value="UCP016719"/>
    <property type="match status" value="1"/>
</dbReference>
<dbReference type="GO" id="GO:0033922">
    <property type="term" value="F:peptidoglycan beta-N-acetylmuramidase activity"/>
    <property type="evidence" value="ECO:0007669"/>
    <property type="project" value="InterPro"/>
</dbReference>
<dbReference type="InterPro" id="IPR008302">
    <property type="entry name" value="NamZ"/>
</dbReference>
<feature type="domain" description="Peptidoglycan beta-N-acetylmuramidase NamZ N-terminal" evidence="1">
    <location>
        <begin position="22"/>
        <end position="222"/>
    </location>
</feature>